<evidence type="ECO:0000256" key="8">
    <source>
        <dbReference type="SAM" id="MobiDB-lite"/>
    </source>
</evidence>
<name>A0A4R4W0U4_9PSEU</name>
<dbReference type="PANTHER" id="PTHR43297">
    <property type="entry name" value="OLIGOPEPTIDE TRANSPORT ATP-BINDING PROTEIN APPD"/>
    <property type="match status" value="1"/>
</dbReference>
<keyword evidence="6 10" id="KW-0067">ATP-binding</keyword>
<evidence type="ECO:0000313" key="11">
    <source>
        <dbReference type="Proteomes" id="UP000295674"/>
    </source>
</evidence>
<sequence length="345" mass="37912">MSIDRATRTRPSAAGESETPPLLEVSDLRVRFSRHGRHVHAVNGLSYRLQPGRMLAIVGESGSGKSVSVRSLMGLLPPTAEVTGSVRLDGVELVGMPEKEIRAHRGADIAMVFQDPARSLNPTMRIGDQITEGIRAHADVDRAQARERAVELLRLVRLAAPEQRFHEYPHQLSGGMRQRVVIAIALSARPRLLIADEATTSLDVTTQAQIMELLLDLQERLDMAVILISHDLGLAASYAEDVIVMYAGRAVEHARTADLFEHVRMPYTRALLGAIPVLDRQPHTLLPVIPGQPPDLARLPEGCAFRPRCSSAGDRCAQPPPFAEHEPGHWWACWHPVTDDEEASS</sequence>
<dbReference type="GO" id="GO:0015833">
    <property type="term" value="P:peptide transport"/>
    <property type="evidence" value="ECO:0007669"/>
    <property type="project" value="InterPro"/>
</dbReference>
<dbReference type="Pfam" id="PF08352">
    <property type="entry name" value="oligo_HPY"/>
    <property type="match status" value="1"/>
</dbReference>
<dbReference type="Proteomes" id="UP000295674">
    <property type="component" value="Unassembled WGS sequence"/>
</dbReference>
<keyword evidence="7" id="KW-0472">Membrane</keyword>
<evidence type="ECO:0000256" key="4">
    <source>
        <dbReference type="ARBA" id="ARBA00022475"/>
    </source>
</evidence>
<reference evidence="10 11" key="1">
    <citation type="submission" date="2019-03" db="EMBL/GenBank/DDBJ databases">
        <title>Draft genome sequences of novel Actinobacteria.</title>
        <authorList>
            <person name="Sahin N."/>
            <person name="Ay H."/>
            <person name="Saygin H."/>
        </authorList>
    </citation>
    <scope>NUCLEOTIDE SEQUENCE [LARGE SCALE GENOMIC DNA]</scope>
    <source>
        <strain evidence="10 11">16K309</strain>
    </source>
</reference>
<dbReference type="PANTHER" id="PTHR43297:SF2">
    <property type="entry name" value="DIPEPTIDE TRANSPORT ATP-BINDING PROTEIN DPPD"/>
    <property type="match status" value="1"/>
</dbReference>
<dbReference type="GO" id="GO:0005886">
    <property type="term" value="C:plasma membrane"/>
    <property type="evidence" value="ECO:0007669"/>
    <property type="project" value="UniProtKB-SubCell"/>
</dbReference>
<dbReference type="Gene3D" id="3.40.50.300">
    <property type="entry name" value="P-loop containing nucleotide triphosphate hydrolases"/>
    <property type="match status" value="1"/>
</dbReference>
<evidence type="ECO:0000313" key="10">
    <source>
        <dbReference type="EMBL" id="TDD06490.1"/>
    </source>
</evidence>
<keyword evidence="3" id="KW-0813">Transport</keyword>
<dbReference type="InterPro" id="IPR013563">
    <property type="entry name" value="Oligopep_ABC_C"/>
</dbReference>
<dbReference type="NCBIfam" id="TIGR01727">
    <property type="entry name" value="oligo_HPY"/>
    <property type="match status" value="1"/>
</dbReference>
<dbReference type="GO" id="GO:0016887">
    <property type="term" value="F:ATP hydrolysis activity"/>
    <property type="evidence" value="ECO:0007669"/>
    <property type="project" value="InterPro"/>
</dbReference>
<dbReference type="SMART" id="SM00382">
    <property type="entry name" value="AAA"/>
    <property type="match status" value="1"/>
</dbReference>
<dbReference type="OrthoDB" id="3327300at2"/>
<dbReference type="InterPro" id="IPR017871">
    <property type="entry name" value="ABC_transporter-like_CS"/>
</dbReference>
<keyword evidence="4" id="KW-1003">Cell membrane</keyword>
<evidence type="ECO:0000256" key="7">
    <source>
        <dbReference type="ARBA" id="ARBA00023136"/>
    </source>
</evidence>
<dbReference type="CDD" id="cd03257">
    <property type="entry name" value="ABC_NikE_OppD_transporters"/>
    <property type="match status" value="1"/>
</dbReference>
<dbReference type="InterPro" id="IPR003439">
    <property type="entry name" value="ABC_transporter-like_ATP-bd"/>
</dbReference>
<dbReference type="InterPro" id="IPR050388">
    <property type="entry name" value="ABC_Ni/Peptide_Import"/>
</dbReference>
<dbReference type="Pfam" id="PF00005">
    <property type="entry name" value="ABC_tran"/>
    <property type="match status" value="1"/>
</dbReference>
<evidence type="ECO:0000256" key="1">
    <source>
        <dbReference type="ARBA" id="ARBA00004202"/>
    </source>
</evidence>
<evidence type="ECO:0000256" key="3">
    <source>
        <dbReference type="ARBA" id="ARBA00022448"/>
    </source>
</evidence>
<dbReference type="InterPro" id="IPR003593">
    <property type="entry name" value="AAA+_ATPase"/>
</dbReference>
<dbReference type="PROSITE" id="PS00211">
    <property type="entry name" value="ABC_TRANSPORTER_1"/>
    <property type="match status" value="1"/>
</dbReference>
<comment type="subcellular location">
    <subcellularLocation>
        <location evidence="1">Cell membrane</location>
        <topology evidence="1">Peripheral membrane protein</topology>
    </subcellularLocation>
</comment>
<organism evidence="10 11">
    <name type="scientific">Saccharopolyspora terrae</name>
    <dbReference type="NCBI Taxonomy" id="2530384"/>
    <lineage>
        <taxon>Bacteria</taxon>
        <taxon>Bacillati</taxon>
        <taxon>Actinomycetota</taxon>
        <taxon>Actinomycetes</taxon>
        <taxon>Pseudonocardiales</taxon>
        <taxon>Pseudonocardiaceae</taxon>
        <taxon>Saccharopolyspora</taxon>
    </lineage>
</organism>
<evidence type="ECO:0000256" key="2">
    <source>
        <dbReference type="ARBA" id="ARBA00005417"/>
    </source>
</evidence>
<evidence type="ECO:0000256" key="6">
    <source>
        <dbReference type="ARBA" id="ARBA00022840"/>
    </source>
</evidence>
<gene>
    <name evidence="10" type="ORF">E1181_12135</name>
</gene>
<proteinExistence type="inferred from homology"/>
<keyword evidence="5" id="KW-0547">Nucleotide-binding</keyword>
<comment type="caution">
    <text evidence="10">The sequence shown here is derived from an EMBL/GenBank/DDBJ whole genome shotgun (WGS) entry which is preliminary data.</text>
</comment>
<dbReference type="GO" id="GO:0005524">
    <property type="term" value="F:ATP binding"/>
    <property type="evidence" value="ECO:0007669"/>
    <property type="project" value="UniProtKB-KW"/>
</dbReference>
<evidence type="ECO:0000256" key="5">
    <source>
        <dbReference type="ARBA" id="ARBA00022741"/>
    </source>
</evidence>
<comment type="similarity">
    <text evidence="2">Belongs to the ABC transporter superfamily.</text>
</comment>
<protein>
    <submittedName>
        <fullName evidence="10">ABC transporter ATP-binding protein</fullName>
    </submittedName>
</protein>
<dbReference type="PROSITE" id="PS50893">
    <property type="entry name" value="ABC_TRANSPORTER_2"/>
    <property type="match status" value="1"/>
</dbReference>
<feature type="domain" description="ABC transporter" evidence="9">
    <location>
        <begin position="23"/>
        <end position="272"/>
    </location>
</feature>
<dbReference type="SUPFAM" id="SSF52540">
    <property type="entry name" value="P-loop containing nucleoside triphosphate hydrolases"/>
    <property type="match status" value="1"/>
</dbReference>
<dbReference type="AlphaFoldDB" id="A0A4R4W0U4"/>
<feature type="region of interest" description="Disordered" evidence="8">
    <location>
        <begin position="1"/>
        <end position="21"/>
    </location>
</feature>
<accession>A0A4R4W0U4</accession>
<keyword evidence="11" id="KW-1185">Reference proteome</keyword>
<dbReference type="EMBL" id="SMKS01000016">
    <property type="protein sequence ID" value="TDD06490.1"/>
    <property type="molecule type" value="Genomic_DNA"/>
</dbReference>
<evidence type="ECO:0000259" key="9">
    <source>
        <dbReference type="PROSITE" id="PS50893"/>
    </source>
</evidence>
<dbReference type="InterPro" id="IPR027417">
    <property type="entry name" value="P-loop_NTPase"/>
</dbReference>
<dbReference type="FunFam" id="3.40.50.300:FF:000016">
    <property type="entry name" value="Oligopeptide ABC transporter ATP-binding component"/>
    <property type="match status" value="1"/>
</dbReference>
<dbReference type="RefSeq" id="WP_132674141.1">
    <property type="nucleotide sequence ID" value="NZ_SMKS01000016.1"/>
</dbReference>